<evidence type="ECO:0000259" key="1">
    <source>
        <dbReference type="PROSITE" id="PS50828"/>
    </source>
</evidence>
<evidence type="ECO:0000313" key="3">
    <source>
        <dbReference type="Proteomes" id="UP000249396"/>
    </source>
</evidence>
<dbReference type="SUPFAM" id="SSF160443">
    <property type="entry name" value="SMR domain-like"/>
    <property type="match status" value="1"/>
</dbReference>
<name>A0A2W4RRA4_9GAMM</name>
<proteinExistence type="predicted"/>
<organism evidence="2 3">
    <name type="scientific">Candidatus Methylumidiphilus alinenensis</name>
    <dbReference type="NCBI Taxonomy" id="2202197"/>
    <lineage>
        <taxon>Bacteria</taxon>
        <taxon>Pseudomonadati</taxon>
        <taxon>Pseudomonadota</taxon>
        <taxon>Gammaproteobacteria</taxon>
        <taxon>Methylococcales</taxon>
        <taxon>Candidatus Methylumidiphilus</taxon>
    </lineage>
</organism>
<dbReference type="SMART" id="SM00463">
    <property type="entry name" value="SMR"/>
    <property type="match status" value="1"/>
</dbReference>
<dbReference type="Proteomes" id="UP000249396">
    <property type="component" value="Unassembled WGS sequence"/>
</dbReference>
<gene>
    <name evidence="2" type="ORF">DM484_02025</name>
</gene>
<dbReference type="PANTHER" id="PTHR35562">
    <property type="entry name" value="DNA ENDONUCLEASE SMRA-RELATED"/>
    <property type="match status" value="1"/>
</dbReference>
<dbReference type="PANTHER" id="PTHR35562:SF2">
    <property type="entry name" value="DNA ENDONUCLEASE SMRA-RELATED"/>
    <property type="match status" value="1"/>
</dbReference>
<dbReference type="Pfam" id="PF01713">
    <property type="entry name" value="Smr"/>
    <property type="match status" value="1"/>
</dbReference>
<reference evidence="2 3" key="1">
    <citation type="journal article" date="2018" name="Aquat. Microb. Ecol.">
        <title>Gammaproteobacterial methanotrophs dominate.</title>
        <authorList>
            <person name="Rissanen A.J."/>
            <person name="Saarenheimo J."/>
            <person name="Tiirola M."/>
            <person name="Peura S."/>
            <person name="Aalto S.L."/>
            <person name="Karvinen A."/>
            <person name="Nykanen H."/>
        </authorList>
    </citation>
    <scope>NUCLEOTIDE SEQUENCE [LARGE SCALE GENOMIC DNA]</scope>
    <source>
        <strain evidence="2">AMbin10</strain>
    </source>
</reference>
<dbReference type="PROSITE" id="PS50828">
    <property type="entry name" value="SMR"/>
    <property type="match status" value="1"/>
</dbReference>
<dbReference type="InterPro" id="IPR036063">
    <property type="entry name" value="Smr_dom_sf"/>
</dbReference>
<evidence type="ECO:0000313" key="2">
    <source>
        <dbReference type="EMBL" id="PZN84866.1"/>
    </source>
</evidence>
<dbReference type="EMBL" id="QJPH01000142">
    <property type="protein sequence ID" value="PZN84866.1"/>
    <property type="molecule type" value="Genomic_DNA"/>
</dbReference>
<dbReference type="AlphaFoldDB" id="A0A2W4RRA4"/>
<dbReference type="InterPro" id="IPR002625">
    <property type="entry name" value="Smr_dom"/>
</dbReference>
<protein>
    <submittedName>
        <fullName evidence="2">DNA mismatch repair protein MutS</fullName>
    </submittedName>
</protein>
<accession>A0A2W4RRA4</accession>
<sequence length="118" mass="13234">PGIQKRVLQRLRSGKFGVDVELDLHGLTVDEAKRRLAGFLRGCLADGYRCLHLIHGKGYRSEGDYPILKNRINLWLRQHPDVLAFCTAKPAEGGTGAIYVLLRDSRNKTDSVFKTESV</sequence>
<dbReference type="Gene3D" id="3.30.1370.110">
    <property type="match status" value="1"/>
</dbReference>
<comment type="caution">
    <text evidence="2">The sequence shown here is derived from an EMBL/GenBank/DDBJ whole genome shotgun (WGS) entry which is preliminary data.</text>
</comment>
<feature type="non-terminal residue" evidence="2">
    <location>
        <position position="1"/>
    </location>
</feature>
<feature type="domain" description="Smr" evidence="1">
    <location>
        <begin position="22"/>
        <end position="103"/>
    </location>
</feature>